<dbReference type="AlphaFoldDB" id="A0A835TJX1"/>
<dbReference type="InterPro" id="IPR001188">
    <property type="entry name" value="Sperm_putr-bd"/>
</dbReference>
<proteinExistence type="predicted"/>
<evidence type="ECO:0000256" key="2">
    <source>
        <dbReference type="ARBA" id="ARBA00022448"/>
    </source>
</evidence>
<dbReference type="GO" id="GO:0015846">
    <property type="term" value="P:polyamine transport"/>
    <property type="evidence" value="ECO:0007669"/>
    <property type="project" value="InterPro"/>
</dbReference>
<organism evidence="6 7">
    <name type="scientific">Salix dunnii</name>
    <dbReference type="NCBI Taxonomy" id="1413687"/>
    <lineage>
        <taxon>Eukaryota</taxon>
        <taxon>Viridiplantae</taxon>
        <taxon>Streptophyta</taxon>
        <taxon>Embryophyta</taxon>
        <taxon>Tracheophyta</taxon>
        <taxon>Spermatophyta</taxon>
        <taxon>Magnoliopsida</taxon>
        <taxon>eudicotyledons</taxon>
        <taxon>Gunneridae</taxon>
        <taxon>Pentapetalae</taxon>
        <taxon>rosids</taxon>
        <taxon>fabids</taxon>
        <taxon>Malpighiales</taxon>
        <taxon>Salicaceae</taxon>
        <taxon>Saliceae</taxon>
        <taxon>Salix</taxon>
    </lineage>
</organism>
<dbReference type="SUPFAM" id="SSF53850">
    <property type="entry name" value="Periplasmic binding protein-like II"/>
    <property type="match status" value="1"/>
</dbReference>
<evidence type="ECO:0000256" key="3">
    <source>
        <dbReference type="ARBA" id="ARBA00022729"/>
    </source>
</evidence>
<dbReference type="PRINTS" id="PR00909">
    <property type="entry name" value="SPERMDNBNDNG"/>
</dbReference>
<accession>A0A835TJX1</accession>
<evidence type="ECO:0000256" key="4">
    <source>
        <dbReference type="ARBA" id="ARBA00022764"/>
    </source>
</evidence>
<keyword evidence="2" id="KW-0813">Transport</keyword>
<dbReference type="Proteomes" id="UP000657918">
    <property type="component" value="Unassembled WGS sequence"/>
</dbReference>
<dbReference type="EMBL" id="JADGMS010000001">
    <property type="protein sequence ID" value="KAF9689550.1"/>
    <property type="molecule type" value="Genomic_DNA"/>
</dbReference>
<keyword evidence="7" id="KW-1185">Reference proteome</keyword>
<dbReference type="PANTHER" id="PTHR30222">
    <property type="entry name" value="SPERMIDINE/PUTRESCINE-BINDING PERIPLASMIC PROTEIN"/>
    <property type="match status" value="1"/>
</dbReference>
<feature type="region of interest" description="Disordered" evidence="5">
    <location>
        <begin position="183"/>
        <end position="205"/>
    </location>
</feature>
<keyword evidence="4" id="KW-0574">Periplasm</keyword>
<evidence type="ECO:0000313" key="6">
    <source>
        <dbReference type="EMBL" id="KAF9689550.1"/>
    </source>
</evidence>
<dbReference type="OrthoDB" id="10266693at2759"/>
<evidence type="ECO:0000313" key="7">
    <source>
        <dbReference type="Proteomes" id="UP000657918"/>
    </source>
</evidence>
<comment type="subcellular location">
    <subcellularLocation>
        <location evidence="1">Periplasm</location>
    </subcellularLocation>
</comment>
<protein>
    <submittedName>
        <fullName evidence="6">Uncharacterized protein</fullName>
    </submittedName>
</protein>
<dbReference type="PANTHER" id="PTHR30222:SF17">
    <property type="entry name" value="SPERMIDINE_PUTRESCINE-BINDING PERIPLASMIC PROTEIN"/>
    <property type="match status" value="1"/>
</dbReference>
<evidence type="ECO:0000256" key="5">
    <source>
        <dbReference type="SAM" id="MobiDB-lite"/>
    </source>
</evidence>
<keyword evidence="3" id="KW-0732">Signal</keyword>
<reference evidence="6 7" key="1">
    <citation type="submission" date="2020-10" db="EMBL/GenBank/DDBJ databases">
        <title>Plant Genome Project.</title>
        <authorList>
            <person name="Zhang R.-G."/>
        </authorList>
    </citation>
    <scope>NUCLEOTIDE SEQUENCE [LARGE SCALE GENOMIC DNA]</scope>
    <source>
        <strain evidence="6">FAFU-HL-1</strain>
        <tissue evidence="6">Leaf</tissue>
    </source>
</reference>
<name>A0A835TJX1_9ROSI</name>
<comment type="caution">
    <text evidence="6">The sequence shown here is derived from an EMBL/GenBank/DDBJ whole genome shotgun (WGS) entry which is preliminary data.</text>
</comment>
<gene>
    <name evidence="6" type="ORF">SADUNF_Sadunf01G0103800</name>
</gene>
<dbReference type="Pfam" id="PF13343">
    <property type="entry name" value="SBP_bac_6"/>
    <property type="match status" value="1"/>
</dbReference>
<sequence length="219" mass="24709">MKDIFMCIGGALFATIHLLRTLKRHKNREGEIVPEGEAVPYQWGSMVITYKRSKFQKHKMVPVEEWADLWRPEFAGRISMFDSPREVVGSVLKYMGASHNTEYCFASSWWNERCPSESGISRKTGIAEVKSDVLNRQSQLPRDLKLIRSGAIHPSLIHERIELRLQAARAIHFKQEAIPGATPSDIESSVTGVPKGLTKGKSKPGTNPIARVPPIWYID</sequence>
<dbReference type="GO" id="GO:0019808">
    <property type="term" value="F:polyamine binding"/>
    <property type="evidence" value="ECO:0007669"/>
    <property type="project" value="InterPro"/>
</dbReference>
<evidence type="ECO:0000256" key="1">
    <source>
        <dbReference type="ARBA" id="ARBA00004418"/>
    </source>
</evidence>
<dbReference type="Gene3D" id="3.40.190.10">
    <property type="entry name" value="Periplasmic binding protein-like II"/>
    <property type="match status" value="1"/>
</dbReference>